<dbReference type="InterPro" id="IPR036291">
    <property type="entry name" value="NAD(P)-bd_dom_sf"/>
</dbReference>
<feature type="domain" description="Malic enzyme N-terminal" evidence="8">
    <location>
        <begin position="89"/>
        <end position="222"/>
    </location>
</feature>
<feature type="compositionally biased region" description="Basic and acidic residues" evidence="6">
    <location>
        <begin position="15"/>
        <end position="74"/>
    </location>
</feature>
<accession>A0A0E3SL80</accession>
<keyword evidence="4" id="KW-0479">Metal-binding</keyword>
<evidence type="ECO:0000313" key="10">
    <source>
        <dbReference type="Proteomes" id="UP000033066"/>
    </source>
</evidence>
<sequence>MHSASELKTYPKNNSVKDLEKDSEKDSGKSLGKDSEKDLEKDSGKSLGKDSEKDFEKDSGKSLEKHQEKDDDPHISLYQESLAVHRRLGGVLEVASKVSLETIHDLSVAYTPGVAEPCRKIIKDPELAYLYTLKKNTIAVVTDGSAVLGLGNIGPYAALPVMEGKAIIFKEFAGINAFPICLDTQETEEVIKAVKQLAPVFGGINLEDISAPRCFEIESRLREELDLPVMHDDQHGTAIVVFAGLLNALKIVDKKLNELHIVISGMGAAGVAIFRFLTRAGADPARILACDSKGLVYKGRKNGMNPVKEEIARLTNSEKMKGGLENALPGADLFIGVSVGGVVSEEMVRSMAKDAIVMAMANPVPEIMPDAAKRAGARIIATGRSDFPNQLNNCLSFPGVFKGALSTCARKITPEMEMAAAHALAGVVTLSELSEDYIIPDPLDRRVVPAVSKAVAGASLESCVARKSHEDQL</sequence>
<dbReference type="SUPFAM" id="SSF53223">
    <property type="entry name" value="Aminoacid dehydrogenase-like, N-terminal domain"/>
    <property type="match status" value="1"/>
</dbReference>
<dbReference type="PANTHER" id="PTHR43237:SF4">
    <property type="entry name" value="NADP-DEPENDENT MALIC ENZYME"/>
    <property type="match status" value="1"/>
</dbReference>
<dbReference type="FunFam" id="3.40.50.10380:FF:000003">
    <property type="entry name" value="NADP-dependent malic enzyme"/>
    <property type="match status" value="1"/>
</dbReference>
<keyword evidence="10" id="KW-1185">Reference proteome</keyword>
<dbReference type="AlphaFoldDB" id="A0A0E3SL80"/>
<dbReference type="Proteomes" id="UP000033066">
    <property type="component" value="Chromosome"/>
</dbReference>
<proteinExistence type="inferred from homology"/>
<keyword evidence="5 9" id="KW-0560">Oxidoreductase</keyword>
<dbReference type="EC" id="1.1.1.38" evidence="9"/>
<dbReference type="InterPro" id="IPR001891">
    <property type="entry name" value="Malic_OxRdtase"/>
</dbReference>
<dbReference type="RefSeq" id="WP_080942201.1">
    <property type="nucleotide sequence ID" value="NZ_CP009517.1"/>
</dbReference>
<dbReference type="InterPro" id="IPR051674">
    <property type="entry name" value="Malate_Decarboxylase"/>
</dbReference>
<comment type="cofactor">
    <cofactor evidence="2">
        <name>Mg(2+)</name>
        <dbReference type="ChEBI" id="CHEBI:18420"/>
    </cofactor>
</comment>
<dbReference type="SUPFAM" id="SSF51735">
    <property type="entry name" value="NAD(P)-binding Rossmann-fold domains"/>
    <property type="match status" value="1"/>
</dbReference>
<dbReference type="Gene3D" id="3.40.50.10380">
    <property type="entry name" value="Malic enzyme, N-terminal domain"/>
    <property type="match status" value="1"/>
</dbReference>
<dbReference type="InterPro" id="IPR012301">
    <property type="entry name" value="Malic_N_dom"/>
</dbReference>
<evidence type="ECO:0000256" key="1">
    <source>
        <dbReference type="ARBA" id="ARBA00001936"/>
    </source>
</evidence>
<dbReference type="InterPro" id="IPR037062">
    <property type="entry name" value="Malic_N_dom_sf"/>
</dbReference>
<dbReference type="GO" id="GO:0051287">
    <property type="term" value="F:NAD binding"/>
    <property type="evidence" value="ECO:0007669"/>
    <property type="project" value="InterPro"/>
</dbReference>
<dbReference type="Pfam" id="PF03949">
    <property type="entry name" value="Malic_M"/>
    <property type="match status" value="1"/>
</dbReference>
<dbReference type="SMART" id="SM01274">
    <property type="entry name" value="malic"/>
    <property type="match status" value="1"/>
</dbReference>
<dbReference type="GO" id="GO:0004470">
    <property type="term" value="F:malic enzyme activity"/>
    <property type="evidence" value="ECO:0007669"/>
    <property type="project" value="InterPro"/>
</dbReference>
<dbReference type="Gene3D" id="3.40.50.720">
    <property type="entry name" value="NAD(P)-binding Rossmann-like Domain"/>
    <property type="match status" value="1"/>
</dbReference>
<evidence type="ECO:0000256" key="5">
    <source>
        <dbReference type="ARBA" id="ARBA00023002"/>
    </source>
</evidence>
<dbReference type="CDD" id="cd05311">
    <property type="entry name" value="NAD_bind_2_malic_enz"/>
    <property type="match status" value="1"/>
</dbReference>
<comment type="cofactor">
    <cofactor evidence="1">
        <name>Mn(2+)</name>
        <dbReference type="ChEBI" id="CHEBI:29035"/>
    </cofactor>
</comment>
<evidence type="ECO:0000259" key="8">
    <source>
        <dbReference type="SMART" id="SM01274"/>
    </source>
</evidence>
<reference evidence="9" key="1">
    <citation type="submission" date="2014-07" db="EMBL/GenBank/DDBJ databases">
        <title>Methanogenic archaea and the global carbon cycle.</title>
        <authorList>
            <person name="Henriksen J.R."/>
            <person name="Luke J."/>
            <person name="Reinhart S."/>
            <person name="Benedict M.N."/>
            <person name="Youngblut N.D."/>
            <person name="Metcalf M.E."/>
            <person name="Whitaker R.J."/>
            <person name="Metcalf W.W."/>
        </authorList>
    </citation>
    <scope>NUCLEOTIDE SEQUENCE [LARGE SCALE GENOMIC DNA]</scope>
    <source>
        <strain evidence="9">3</strain>
    </source>
</reference>
<protein>
    <submittedName>
        <fullName evidence="9">NAD-dependent malic enzyme</fullName>
        <ecNumber evidence="9">1.1.1.38</ecNumber>
    </submittedName>
</protein>
<dbReference type="InterPro" id="IPR012302">
    <property type="entry name" value="Malic_NAD-bd"/>
</dbReference>
<dbReference type="HOGENOM" id="CLU_034446_2_1_2"/>
<dbReference type="Pfam" id="PF00390">
    <property type="entry name" value="malic"/>
    <property type="match status" value="1"/>
</dbReference>
<evidence type="ECO:0000256" key="6">
    <source>
        <dbReference type="SAM" id="MobiDB-lite"/>
    </source>
</evidence>
<feature type="domain" description="Malic enzyme NAD-binding" evidence="7">
    <location>
        <begin position="234"/>
        <end position="460"/>
    </location>
</feature>
<dbReference type="STRING" id="1434107.MSBR3_0890"/>
<comment type="similarity">
    <text evidence="3">Belongs to the malic enzymes family.</text>
</comment>
<dbReference type="GeneID" id="24788384"/>
<gene>
    <name evidence="9" type="ORF">MSBR3_0890</name>
</gene>
<evidence type="ECO:0000313" key="9">
    <source>
        <dbReference type="EMBL" id="AKB81468.1"/>
    </source>
</evidence>
<name>A0A0E3SL80_METBA</name>
<evidence type="ECO:0000256" key="2">
    <source>
        <dbReference type="ARBA" id="ARBA00001946"/>
    </source>
</evidence>
<dbReference type="GO" id="GO:0046872">
    <property type="term" value="F:metal ion binding"/>
    <property type="evidence" value="ECO:0007669"/>
    <property type="project" value="UniProtKB-KW"/>
</dbReference>
<dbReference type="KEGG" id="mbak:MSBR3_0890"/>
<dbReference type="PANTHER" id="PTHR43237">
    <property type="entry name" value="NADP-DEPENDENT MALIC ENZYME"/>
    <property type="match status" value="1"/>
</dbReference>
<feature type="region of interest" description="Disordered" evidence="6">
    <location>
        <begin position="1"/>
        <end position="74"/>
    </location>
</feature>
<evidence type="ECO:0000256" key="4">
    <source>
        <dbReference type="ARBA" id="ARBA00022723"/>
    </source>
</evidence>
<evidence type="ECO:0000259" key="7">
    <source>
        <dbReference type="SMART" id="SM00919"/>
    </source>
</evidence>
<dbReference type="InterPro" id="IPR045213">
    <property type="entry name" value="Malic_NAD-bd_bact_type"/>
</dbReference>
<dbReference type="GO" id="GO:0016616">
    <property type="term" value="F:oxidoreductase activity, acting on the CH-OH group of donors, NAD or NADP as acceptor"/>
    <property type="evidence" value="ECO:0007669"/>
    <property type="project" value="InterPro"/>
</dbReference>
<organism evidence="9 10">
    <name type="scientific">Methanosarcina barkeri 3</name>
    <dbReference type="NCBI Taxonomy" id="1434107"/>
    <lineage>
        <taxon>Archaea</taxon>
        <taxon>Methanobacteriati</taxon>
        <taxon>Methanobacteriota</taxon>
        <taxon>Stenosarchaea group</taxon>
        <taxon>Methanomicrobia</taxon>
        <taxon>Methanosarcinales</taxon>
        <taxon>Methanosarcinaceae</taxon>
        <taxon>Methanosarcina</taxon>
    </lineage>
</organism>
<dbReference type="EMBL" id="CP009517">
    <property type="protein sequence ID" value="AKB81468.1"/>
    <property type="molecule type" value="Genomic_DNA"/>
</dbReference>
<dbReference type="FunFam" id="3.40.50.720:FF:000095">
    <property type="entry name" value="NADP-dependent malic enzyme"/>
    <property type="match status" value="1"/>
</dbReference>
<dbReference type="PRINTS" id="PR00072">
    <property type="entry name" value="MALOXRDTASE"/>
</dbReference>
<dbReference type="InterPro" id="IPR046346">
    <property type="entry name" value="Aminoacid_DH-like_N_sf"/>
</dbReference>
<dbReference type="SMART" id="SM00919">
    <property type="entry name" value="Malic_M"/>
    <property type="match status" value="1"/>
</dbReference>
<dbReference type="PATRIC" id="fig|1434107.4.peg.1171"/>
<evidence type="ECO:0000256" key="3">
    <source>
        <dbReference type="ARBA" id="ARBA00008785"/>
    </source>
</evidence>